<protein>
    <submittedName>
        <fullName evidence="1">Uncharacterized protein</fullName>
    </submittedName>
</protein>
<evidence type="ECO:0000313" key="1">
    <source>
        <dbReference type="EMBL" id="QFS52181.1"/>
    </source>
</evidence>
<gene>
    <name evidence="1" type="ORF">GXM_09675</name>
</gene>
<dbReference type="AlphaFoldDB" id="A0A5P8WHX3"/>
<organism evidence="1 2">
    <name type="scientific">Nostoc sphaeroides CCNUC1</name>
    <dbReference type="NCBI Taxonomy" id="2653204"/>
    <lineage>
        <taxon>Bacteria</taxon>
        <taxon>Bacillati</taxon>
        <taxon>Cyanobacteriota</taxon>
        <taxon>Cyanophyceae</taxon>
        <taxon>Nostocales</taxon>
        <taxon>Nostocaceae</taxon>
        <taxon>Nostoc</taxon>
    </lineage>
</organism>
<name>A0A5P8WHX3_9NOSO</name>
<keyword evidence="2" id="KW-1185">Reference proteome</keyword>
<dbReference type="KEGG" id="nsh:GXM_09675"/>
<accession>A0A5P8WHX3</accession>
<evidence type="ECO:0000313" key="2">
    <source>
        <dbReference type="Proteomes" id="UP000326678"/>
    </source>
</evidence>
<proteinExistence type="predicted"/>
<dbReference type="EMBL" id="CP045227">
    <property type="protein sequence ID" value="QFS52181.1"/>
    <property type="molecule type" value="Genomic_DNA"/>
</dbReference>
<dbReference type="Proteomes" id="UP000326678">
    <property type="component" value="Chromosome Gxm2"/>
</dbReference>
<sequence length="39" mass="4401">MSITYLCGHFFCAGESPMTMKIIDPSKRRRFEGFLGIGC</sequence>
<reference evidence="1 2" key="1">
    <citation type="submission" date="2019-10" db="EMBL/GenBank/DDBJ databases">
        <title>Genomic and transcriptomic insights into the perfect genentic adaptation of a filamentous nitrogen-fixing cyanobacterium to rice fields.</title>
        <authorList>
            <person name="Chen Z."/>
        </authorList>
    </citation>
    <scope>NUCLEOTIDE SEQUENCE [LARGE SCALE GENOMIC DNA]</scope>
    <source>
        <strain evidence="1">CCNUC1</strain>
    </source>
</reference>